<comment type="caution">
    <text evidence="2">The sequence shown here is derived from an EMBL/GenBank/DDBJ whole genome shotgun (WGS) entry which is preliminary data.</text>
</comment>
<dbReference type="AlphaFoldDB" id="A0A8X6IPV3"/>
<name>A0A8X6IPV3_NEPPI</name>
<keyword evidence="1" id="KW-0812">Transmembrane</keyword>
<organism evidence="2 3">
    <name type="scientific">Nephila pilipes</name>
    <name type="common">Giant wood spider</name>
    <name type="synonym">Nephila maculata</name>
    <dbReference type="NCBI Taxonomy" id="299642"/>
    <lineage>
        <taxon>Eukaryota</taxon>
        <taxon>Metazoa</taxon>
        <taxon>Ecdysozoa</taxon>
        <taxon>Arthropoda</taxon>
        <taxon>Chelicerata</taxon>
        <taxon>Arachnida</taxon>
        <taxon>Araneae</taxon>
        <taxon>Araneomorphae</taxon>
        <taxon>Entelegynae</taxon>
        <taxon>Araneoidea</taxon>
        <taxon>Nephilidae</taxon>
        <taxon>Nephila</taxon>
    </lineage>
</organism>
<dbReference type="Proteomes" id="UP000887013">
    <property type="component" value="Unassembled WGS sequence"/>
</dbReference>
<keyword evidence="1" id="KW-0472">Membrane</keyword>
<keyword evidence="1" id="KW-1133">Transmembrane helix</keyword>
<dbReference type="EMBL" id="BMAW01046195">
    <property type="protein sequence ID" value="GFS54102.1"/>
    <property type="molecule type" value="Genomic_DNA"/>
</dbReference>
<gene>
    <name evidence="2" type="primary">AVEN_59491_1</name>
    <name evidence="2" type="ORF">NPIL_651471</name>
</gene>
<keyword evidence="3" id="KW-1185">Reference proteome</keyword>
<sequence>MITAAYDESKVKSSNIIVAGTLFFFSELITPLFFKTMNFFTSIIGLAEVLLFLSIQTRPVMSQGNRTLQQTGFKPRLTNFKLDVHRLLEGARIRKKRHIREDEDLKNIEPPTHNMRVGKLSQEHALSYLSDYNLTLWISFEYQSKIQVLVGTQEGHLILFELSDSDDKDGRIVSISLQEDIASKAMEKLHPLNEALFLMFWW</sequence>
<accession>A0A8X6IPV3</accession>
<dbReference type="OrthoDB" id="10536427at2759"/>
<protein>
    <submittedName>
        <fullName evidence="2">Uncharacterized protein</fullName>
    </submittedName>
</protein>
<evidence type="ECO:0000313" key="2">
    <source>
        <dbReference type="EMBL" id="GFS54102.1"/>
    </source>
</evidence>
<evidence type="ECO:0000313" key="3">
    <source>
        <dbReference type="Proteomes" id="UP000887013"/>
    </source>
</evidence>
<evidence type="ECO:0000256" key="1">
    <source>
        <dbReference type="SAM" id="Phobius"/>
    </source>
</evidence>
<reference evidence="2" key="1">
    <citation type="submission" date="2020-08" db="EMBL/GenBank/DDBJ databases">
        <title>Multicomponent nature underlies the extraordinary mechanical properties of spider dragline silk.</title>
        <authorList>
            <person name="Kono N."/>
            <person name="Nakamura H."/>
            <person name="Mori M."/>
            <person name="Yoshida Y."/>
            <person name="Ohtoshi R."/>
            <person name="Malay A.D."/>
            <person name="Moran D.A.P."/>
            <person name="Tomita M."/>
            <person name="Numata K."/>
            <person name="Arakawa K."/>
        </authorList>
    </citation>
    <scope>NUCLEOTIDE SEQUENCE</scope>
</reference>
<feature type="transmembrane region" description="Helical" evidence="1">
    <location>
        <begin position="16"/>
        <end position="33"/>
    </location>
</feature>
<proteinExistence type="predicted"/>